<feature type="region of interest" description="Disordered" evidence="1">
    <location>
        <begin position="1"/>
        <end position="63"/>
    </location>
</feature>
<dbReference type="EMBL" id="JAOJ01000002">
    <property type="protein sequence ID" value="EUA72205.1"/>
    <property type="molecule type" value="Genomic_DNA"/>
</dbReference>
<organism evidence="2 3">
    <name type="scientific">Mycobacteroides abscessus subsp. bolletii 1513</name>
    <dbReference type="NCBI Taxonomy" id="1299321"/>
    <lineage>
        <taxon>Bacteria</taxon>
        <taxon>Bacillati</taxon>
        <taxon>Actinomycetota</taxon>
        <taxon>Actinomycetes</taxon>
        <taxon>Mycobacteriales</taxon>
        <taxon>Mycobacteriaceae</taxon>
        <taxon>Mycobacteroides</taxon>
        <taxon>Mycobacteroides abscessus</taxon>
    </lineage>
</organism>
<proteinExistence type="predicted"/>
<evidence type="ECO:0000313" key="3">
    <source>
        <dbReference type="Proteomes" id="UP000023351"/>
    </source>
</evidence>
<feature type="compositionally biased region" description="Basic and acidic residues" evidence="1">
    <location>
        <begin position="44"/>
        <end position="63"/>
    </location>
</feature>
<dbReference type="PATRIC" id="fig|1299321.3.peg.3085"/>
<dbReference type="AlphaFoldDB" id="X8DXB5"/>
<gene>
    <name evidence="2" type="ORF">I540_3211</name>
</gene>
<reference evidence="2 3" key="1">
    <citation type="submission" date="2013-12" db="EMBL/GenBank/DDBJ databases">
        <authorList>
            <person name="Zelazny A."/>
            <person name="Olivier K."/>
            <person name="Holland S."/>
            <person name="Lenaerts A."/>
            <person name="Ordway D."/>
            <person name="DeGroote M.A."/>
            <person name="Parker T."/>
            <person name="Sizemore C."/>
            <person name="Tallon L.J."/>
            <person name="Sadzewicz L.K."/>
            <person name="Sengamalay N."/>
            <person name="Fraser C.M."/>
            <person name="Hine E."/>
            <person name="Shefchek K.A."/>
            <person name="Das S.P."/>
            <person name="Tettelin H."/>
        </authorList>
    </citation>
    <scope>NUCLEOTIDE SEQUENCE [LARGE SCALE GENOMIC DNA]</scope>
    <source>
        <strain evidence="2 3">1513</strain>
    </source>
</reference>
<dbReference type="Proteomes" id="UP000023351">
    <property type="component" value="Unassembled WGS sequence"/>
</dbReference>
<name>X8DXB5_9MYCO</name>
<sequence length="63" mass="6463">MTQERFAGAPAAGFGGGGIPPSAAARGDQGRRSDSSSAVLTFGPKEDEVVRRGAEGPERDLFN</sequence>
<comment type="caution">
    <text evidence="2">The sequence shown here is derived from an EMBL/GenBank/DDBJ whole genome shotgun (WGS) entry which is preliminary data.</text>
</comment>
<evidence type="ECO:0000256" key="1">
    <source>
        <dbReference type="SAM" id="MobiDB-lite"/>
    </source>
</evidence>
<evidence type="ECO:0000313" key="2">
    <source>
        <dbReference type="EMBL" id="EUA72205.1"/>
    </source>
</evidence>
<protein>
    <submittedName>
        <fullName evidence="2">Uncharacterized protein</fullName>
    </submittedName>
</protein>
<accession>X8DXB5</accession>